<dbReference type="InterPro" id="IPR015422">
    <property type="entry name" value="PyrdxlP-dep_Trfase_small"/>
</dbReference>
<protein>
    <submittedName>
        <fullName evidence="1">Uncharacterized protein</fullName>
    </submittedName>
</protein>
<keyword evidence="2" id="KW-1185">Reference proteome</keyword>
<dbReference type="RefSeq" id="WP_157807861.1">
    <property type="nucleotide sequence ID" value="NZ_JBHTBD010000015.1"/>
</dbReference>
<gene>
    <name evidence="1" type="ORF">ACFQQA_18110</name>
</gene>
<sequence>MNPNLDRLALPKEGHNPGKNRVRMALVAPLEECVEAARRIVEFVKAN</sequence>
<comment type="caution">
    <text evidence="1">The sequence shown here is derived from an EMBL/GenBank/DDBJ whole genome shotgun (WGS) entry which is preliminary data.</text>
</comment>
<proteinExistence type="predicted"/>
<accession>A0ABW2IZE9</accession>
<evidence type="ECO:0000313" key="1">
    <source>
        <dbReference type="EMBL" id="MFC7296631.1"/>
    </source>
</evidence>
<dbReference type="Proteomes" id="UP001596506">
    <property type="component" value="Unassembled WGS sequence"/>
</dbReference>
<dbReference type="EMBL" id="JBHTBD010000015">
    <property type="protein sequence ID" value="MFC7296631.1"/>
    <property type="molecule type" value="Genomic_DNA"/>
</dbReference>
<organism evidence="1 2">
    <name type="scientific">Marinobacter aromaticivorans</name>
    <dbReference type="NCBI Taxonomy" id="1494078"/>
    <lineage>
        <taxon>Bacteria</taxon>
        <taxon>Pseudomonadati</taxon>
        <taxon>Pseudomonadota</taxon>
        <taxon>Gammaproteobacteria</taxon>
        <taxon>Pseudomonadales</taxon>
        <taxon>Marinobacteraceae</taxon>
        <taxon>Marinobacter</taxon>
    </lineage>
</organism>
<name>A0ABW2IZE9_9GAMM</name>
<reference evidence="2" key="1">
    <citation type="journal article" date="2019" name="Int. J. Syst. Evol. Microbiol.">
        <title>The Global Catalogue of Microorganisms (GCM) 10K type strain sequencing project: providing services to taxonomists for standard genome sequencing and annotation.</title>
        <authorList>
            <consortium name="The Broad Institute Genomics Platform"/>
            <consortium name="The Broad Institute Genome Sequencing Center for Infectious Disease"/>
            <person name="Wu L."/>
            <person name="Ma J."/>
        </authorList>
    </citation>
    <scope>NUCLEOTIDE SEQUENCE [LARGE SCALE GENOMIC DNA]</scope>
    <source>
        <strain evidence="2">CCUG 60559</strain>
    </source>
</reference>
<dbReference type="Gene3D" id="3.90.1150.10">
    <property type="entry name" value="Aspartate Aminotransferase, domain 1"/>
    <property type="match status" value="1"/>
</dbReference>
<evidence type="ECO:0000313" key="2">
    <source>
        <dbReference type="Proteomes" id="UP001596506"/>
    </source>
</evidence>